<feature type="domain" description="SET" evidence="1">
    <location>
        <begin position="9"/>
        <end position="127"/>
    </location>
</feature>
<accession>A0A317SLC4</accession>
<dbReference type="SMART" id="SM00317">
    <property type="entry name" value="SET"/>
    <property type="match status" value="1"/>
</dbReference>
<dbReference type="Proteomes" id="UP000246991">
    <property type="component" value="Unassembled WGS sequence"/>
</dbReference>
<evidence type="ECO:0000259" key="1">
    <source>
        <dbReference type="PROSITE" id="PS50280"/>
    </source>
</evidence>
<dbReference type="InterPro" id="IPR001214">
    <property type="entry name" value="SET_dom"/>
</dbReference>
<dbReference type="AlphaFoldDB" id="A0A317SLC4"/>
<proteinExistence type="predicted"/>
<dbReference type="STRING" id="42249.A0A317SLC4"/>
<dbReference type="SUPFAM" id="SSF82199">
    <property type="entry name" value="SET domain"/>
    <property type="match status" value="1"/>
</dbReference>
<dbReference type="CDD" id="cd10540">
    <property type="entry name" value="SET_SpSet7-like"/>
    <property type="match status" value="1"/>
</dbReference>
<dbReference type="Pfam" id="PF00856">
    <property type="entry name" value="SET"/>
    <property type="match status" value="1"/>
</dbReference>
<comment type="caution">
    <text evidence="2">The sequence shown here is derived from an EMBL/GenBank/DDBJ whole genome shotgun (WGS) entry which is preliminary data.</text>
</comment>
<dbReference type="PROSITE" id="PS50280">
    <property type="entry name" value="SET"/>
    <property type="match status" value="1"/>
</dbReference>
<dbReference type="OrthoDB" id="3180714at2759"/>
<dbReference type="EMBL" id="PYWC01000048">
    <property type="protein sequence ID" value="PWW75259.1"/>
    <property type="molecule type" value="Genomic_DNA"/>
</dbReference>
<evidence type="ECO:0000313" key="2">
    <source>
        <dbReference type="EMBL" id="PWW75259.1"/>
    </source>
</evidence>
<protein>
    <submittedName>
        <fullName evidence="2">SET domain-containing protein</fullName>
    </submittedName>
</protein>
<reference evidence="2 3" key="1">
    <citation type="submission" date="2018-03" db="EMBL/GenBank/DDBJ databases">
        <title>Genomes of Pezizomycetes fungi and the evolution of truffles.</title>
        <authorList>
            <person name="Murat C."/>
            <person name="Payen T."/>
            <person name="Noel B."/>
            <person name="Kuo A."/>
            <person name="Martin F.M."/>
        </authorList>
    </citation>
    <scope>NUCLEOTIDE SEQUENCE [LARGE SCALE GENOMIC DNA]</scope>
    <source>
        <strain evidence="2">091103-1</strain>
    </source>
</reference>
<keyword evidence="3" id="KW-1185">Reference proteome</keyword>
<name>A0A317SLC4_9PEZI</name>
<organism evidence="2 3">
    <name type="scientific">Tuber magnatum</name>
    <name type="common">white Piedmont truffle</name>
    <dbReference type="NCBI Taxonomy" id="42249"/>
    <lineage>
        <taxon>Eukaryota</taxon>
        <taxon>Fungi</taxon>
        <taxon>Dikarya</taxon>
        <taxon>Ascomycota</taxon>
        <taxon>Pezizomycotina</taxon>
        <taxon>Pezizomycetes</taxon>
        <taxon>Pezizales</taxon>
        <taxon>Tuberaceae</taxon>
        <taxon>Tuber</taxon>
    </lineage>
</organism>
<dbReference type="Gene3D" id="2.170.270.10">
    <property type="entry name" value="SET domain"/>
    <property type="match status" value="1"/>
</dbReference>
<evidence type="ECO:0000313" key="3">
    <source>
        <dbReference type="Proteomes" id="UP000246991"/>
    </source>
</evidence>
<dbReference type="InterPro" id="IPR046341">
    <property type="entry name" value="SET_dom_sf"/>
</dbReference>
<sequence length="156" mass="17492">MTVLLQRVGCLELILDTPKGRGVFATRKIEAGTVVDTAPVIILNKEQFDNYVQHSLLQHYSYNWPIARGTAGKYTMHQAIALGLGSMFNHSSLRQNVGWKRDLEKEVIVYTALRDIAEGEELLISYGSRLTFEDVEAARLGEDEEDVTAILARINI</sequence>
<gene>
    <name evidence="2" type="ORF">C7212DRAFT_280925</name>
</gene>